<feature type="compositionally biased region" description="Basic residues" evidence="1">
    <location>
        <begin position="13"/>
        <end position="31"/>
    </location>
</feature>
<keyword evidence="3" id="KW-1185">Reference proteome</keyword>
<sequence>MIGVSNLKEKKEKLKKKTKKEKKKKKKKKTNSHLTSPSGGKNKSLNMTSLKILTAVTLSASLVRDYNSQK</sequence>
<accession>A0A0M9WET8</accession>
<comment type="caution">
    <text evidence="2">The sequence shown here is derived from an EMBL/GenBank/DDBJ whole genome shotgun (WGS) entry which is preliminary data.</text>
</comment>
<evidence type="ECO:0000313" key="2">
    <source>
        <dbReference type="EMBL" id="KOS42052.1"/>
    </source>
</evidence>
<dbReference type="AlphaFoldDB" id="A0A0M9WET8"/>
<dbReference type="Proteomes" id="UP000037696">
    <property type="component" value="Unassembled WGS sequence"/>
</dbReference>
<protein>
    <submittedName>
        <fullName evidence="2">Uncharacterized protein</fullName>
    </submittedName>
</protein>
<dbReference type="EMBL" id="LHQQ01000115">
    <property type="protein sequence ID" value="KOS42052.1"/>
    <property type="molecule type" value="Genomic_DNA"/>
</dbReference>
<gene>
    <name evidence="2" type="ORF">ACN38_g7062</name>
</gene>
<evidence type="ECO:0000313" key="3">
    <source>
        <dbReference type="Proteomes" id="UP000037696"/>
    </source>
</evidence>
<feature type="region of interest" description="Disordered" evidence="1">
    <location>
        <begin position="1"/>
        <end position="46"/>
    </location>
</feature>
<proteinExistence type="predicted"/>
<evidence type="ECO:0000256" key="1">
    <source>
        <dbReference type="SAM" id="MobiDB-lite"/>
    </source>
</evidence>
<name>A0A0M9WET8_9EURO</name>
<organism evidence="2 3">
    <name type="scientific">Penicillium nordicum</name>
    <dbReference type="NCBI Taxonomy" id="229535"/>
    <lineage>
        <taxon>Eukaryota</taxon>
        <taxon>Fungi</taxon>
        <taxon>Dikarya</taxon>
        <taxon>Ascomycota</taxon>
        <taxon>Pezizomycotina</taxon>
        <taxon>Eurotiomycetes</taxon>
        <taxon>Eurotiomycetidae</taxon>
        <taxon>Eurotiales</taxon>
        <taxon>Aspergillaceae</taxon>
        <taxon>Penicillium</taxon>
    </lineage>
</organism>
<feature type="compositionally biased region" description="Polar residues" evidence="1">
    <location>
        <begin position="32"/>
        <end position="46"/>
    </location>
</feature>
<reference evidence="2 3" key="1">
    <citation type="submission" date="2015-08" db="EMBL/GenBank/DDBJ databases">
        <title>Genome sequencing of Penicillium nordicum.</title>
        <authorList>
            <person name="Nguyen H.D."/>
            <person name="Seifert K.A."/>
        </authorList>
    </citation>
    <scope>NUCLEOTIDE SEQUENCE [LARGE SCALE GENOMIC DNA]</scope>
    <source>
        <strain evidence="2 3">DAOMC 185683</strain>
    </source>
</reference>